<name>A0ABT6Y1G6_ALISE</name>
<comment type="caution">
    <text evidence="1">The sequence shown here is derived from an EMBL/GenBank/DDBJ whole genome shotgun (WGS) entry which is preliminary data.</text>
</comment>
<protein>
    <submittedName>
        <fullName evidence="1">Uncharacterized protein</fullName>
    </submittedName>
</protein>
<proteinExistence type="predicted"/>
<accession>A0ABT6Y1G6</accession>
<reference evidence="1 2" key="1">
    <citation type="submission" date="2023-04" db="EMBL/GenBank/DDBJ databases">
        <title>A. sendaiensis sub sp. chiapanensis a novel subspecie with specific adaptation in bacterial cell wall isolated from an active volcano.</title>
        <authorList>
            <person name="Alvarez Gutierrez P.E."/>
            <person name="Ortiz Cortes L.Y."/>
        </authorList>
    </citation>
    <scope>NUCLEOTIDE SEQUENCE [LARGE SCALE GENOMIC DNA]</scope>
    <source>
        <strain evidence="1 2">PA2</strain>
    </source>
</reference>
<dbReference type="EMBL" id="JASGCB010000037">
    <property type="protein sequence ID" value="MDI9261191.1"/>
    <property type="molecule type" value="Genomic_DNA"/>
</dbReference>
<dbReference type="RefSeq" id="WP_283204590.1">
    <property type="nucleotide sequence ID" value="NZ_JASGCB010000037.1"/>
</dbReference>
<sequence length="146" mass="17621">MRLTKYYIARRRRDGWIEVSFAPRLVLYALGREGFFRARDEAYDKLSWVLPPDVMGVVSRSVWLRYPSEEGWETREVPLRWWQRLILVSWHFMNTENWGREPGKSWWAIGRRTITEARMTRERFIAWRREKEGADALSHHGLGRTP</sequence>
<dbReference type="Proteomes" id="UP001529245">
    <property type="component" value="Unassembled WGS sequence"/>
</dbReference>
<evidence type="ECO:0000313" key="1">
    <source>
        <dbReference type="EMBL" id="MDI9261191.1"/>
    </source>
</evidence>
<keyword evidence="2" id="KW-1185">Reference proteome</keyword>
<organism evidence="1 2">
    <name type="scientific">Alicyclobacillus sendaiensis PA2</name>
    <dbReference type="NCBI Taxonomy" id="3029425"/>
    <lineage>
        <taxon>Bacteria</taxon>
        <taxon>Bacillati</taxon>
        <taxon>Bacillota</taxon>
        <taxon>Bacilli</taxon>
        <taxon>Bacillales</taxon>
        <taxon>Alicyclobacillaceae</taxon>
        <taxon>Alicyclobacillus</taxon>
    </lineage>
</organism>
<evidence type="ECO:0000313" key="2">
    <source>
        <dbReference type="Proteomes" id="UP001529245"/>
    </source>
</evidence>
<gene>
    <name evidence="1" type="ORF">QID03_13590</name>
</gene>